<dbReference type="SUPFAM" id="SSF52540">
    <property type="entry name" value="P-loop containing nucleoside triphosphate hydrolases"/>
    <property type="match status" value="1"/>
</dbReference>
<dbReference type="InterPro" id="IPR033756">
    <property type="entry name" value="YlxH/NBP35"/>
</dbReference>
<dbReference type="CDD" id="cd05387">
    <property type="entry name" value="BY-kinase"/>
    <property type="match status" value="1"/>
</dbReference>
<dbReference type="Proteomes" id="UP001241758">
    <property type="component" value="Unassembled WGS sequence"/>
</dbReference>
<evidence type="ECO:0000313" key="4">
    <source>
        <dbReference type="EMBL" id="MDI6101301.1"/>
    </source>
</evidence>
<dbReference type="InterPro" id="IPR005702">
    <property type="entry name" value="Wzc-like_C"/>
</dbReference>
<feature type="region of interest" description="Disordered" evidence="3">
    <location>
        <begin position="451"/>
        <end position="493"/>
    </location>
</feature>
<evidence type="ECO:0000256" key="3">
    <source>
        <dbReference type="SAM" id="MobiDB-lite"/>
    </source>
</evidence>
<keyword evidence="2" id="KW-0067">ATP-binding</keyword>
<dbReference type="PANTHER" id="PTHR32309:SF13">
    <property type="entry name" value="FERRIC ENTEROBACTIN TRANSPORT PROTEIN FEPE"/>
    <property type="match status" value="1"/>
</dbReference>
<dbReference type="GO" id="GO:0004715">
    <property type="term" value="F:non-membrane spanning protein tyrosine kinase activity"/>
    <property type="evidence" value="ECO:0007669"/>
    <property type="project" value="UniProtKB-EC"/>
</dbReference>
<evidence type="ECO:0000256" key="1">
    <source>
        <dbReference type="ARBA" id="ARBA00022741"/>
    </source>
</evidence>
<dbReference type="InterPro" id="IPR027417">
    <property type="entry name" value="P-loop_NTPase"/>
</dbReference>
<dbReference type="EC" id="2.7.10.2" evidence="4"/>
<proteinExistence type="predicted"/>
<gene>
    <name evidence="4" type="ORF">QLQ12_22045</name>
</gene>
<dbReference type="EMBL" id="JASCTH010000014">
    <property type="protein sequence ID" value="MDI6101301.1"/>
    <property type="molecule type" value="Genomic_DNA"/>
</dbReference>
<keyword evidence="1" id="KW-0547">Nucleotide-binding</keyword>
<dbReference type="PANTHER" id="PTHR32309">
    <property type="entry name" value="TYROSINE-PROTEIN KINASE"/>
    <property type="match status" value="1"/>
</dbReference>
<evidence type="ECO:0000313" key="5">
    <source>
        <dbReference type="Proteomes" id="UP001241758"/>
    </source>
</evidence>
<keyword evidence="4" id="KW-0808">Transferase</keyword>
<keyword evidence="5" id="KW-1185">Reference proteome</keyword>
<dbReference type="RefSeq" id="WP_282762172.1">
    <property type="nucleotide sequence ID" value="NZ_JASCTH010000014.1"/>
</dbReference>
<accession>A0ABT6WNL2</accession>
<dbReference type="Pfam" id="PF10609">
    <property type="entry name" value="ParA"/>
    <property type="match status" value="1"/>
</dbReference>
<dbReference type="NCBIfam" id="TIGR01007">
    <property type="entry name" value="eps_fam"/>
    <property type="match status" value="1"/>
</dbReference>
<evidence type="ECO:0000256" key="2">
    <source>
        <dbReference type="ARBA" id="ARBA00022840"/>
    </source>
</evidence>
<organism evidence="4 5">
    <name type="scientific">Actinoplanes sandaracinus</name>
    <dbReference type="NCBI Taxonomy" id="3045177"/>
    <lineage>
        <taxon>Bacteria</taxon>
        <taxon>Bacillati</taxon>
        <taxon>Actinomycetota</taxon>
        <taxon>Actinomycetes</taxon>
        <taxon>Micromonosporales</taxon>
        <taxon>Micromonosporaceae</taxon>
        <taxon>Actinoplanes</taxon>
    </lineage>
</organism>
<protein>
    <submittedName>
        <fullName evidence="4">Polysaccharide biosynthesis tyrosine autokinase</fullName>
        <ecNumber evidence="4">2.7.10.2</ecNumber>
    </submittedName>
</protein>
<name>A0ABT6WNL2_9ACTN</name>
<dbReference type="InterPro" id="IPR050445">
    <property type="entry name" value="Bact_polysacc_biosynth/exp"/>
</dbReference>
<sequence length="493" mass="52373">MDLRDYIRIARKRWWMLLTAVLLSLGIATLVTMQTTPLYATSVTFFITTPNTGVSDAYQGGLFSQQRVRSYQDLLTSDRLAVLVAMDRRLGLTPAEVRERISAEAVPETVLLRATVTDTSVERSQQVATALAVRFKNRVESLETPLGQQISSVKVEVVAGPETSDGPVSPRPVRSLAVAAVLGLLVGLGAAILRELLDTTVKSPEDLQALAGAPVIGGLPFDPAMKSGQMTAPGAGHSARGEALRQLRTNLQYVDVDKPIKTLVVTSAMPGEGKSSTACALAMLCAENGQRVLIMDADLRRPRVADYLGLEGGVGLTTVLAGQAALDDVVQQYGEHLFVLPSGFLPPNPSELLGSHHMAQLLTELREAFDIVVVDCPPLLPVTDAAVVAARTDGALLLARVGKTTGVQVATAVKALGAVDARLLGCVLNMLATKGADAYYYYDEYASKEGRGNHRRRMDGSAKETTAAPADVTPEDAEQPAEGPKAGWVGSPR</sequence>
<comment type="caution">
    <text evidence="4">The sequence shown here is derived from an EMBL/GenBank/DDBJ whole genome shotgun (WGS) entry which is preliminary data.</text>
</comment>
<reference evidence="4 5" key="1">
    <citation type="submission" date="2023-05" db="EMBL/GenBank/DDBJ databases">
        <title>Actinoplanes sp. NEAU-A12 genome sequencing.</title>
        <authorList>
            <person name="Wang Z.-S."/>
        </authorList>
    </citation>
    <scope>NUCLEOTIDE SEQUENCE [LARGE SCALE GENOMIC DNA]</scope>
    <source>
        <strain evidence="4 5">NEAU-A12</strain>
    </source>
</reference>
<feature type="compositionally biased region" description="Basic and acidic residues" evidence="3">
    <location>
        <begin position="451"/>
        <end position="462"/>
    </location>
</feature>
<dbReference type="Gene3D" id="3.40.50.300">
    <property type="entry name" value="P-loop containing nucleotide triphosphate hydrolases"/>
    <property type="match status" value="1"/>
</dbReference>